<evidence type="ECO:0000256" key="3">
    <source>
        <dbReference type="ARBA" id="ARBA00011206"/>
    </source>
</evidence>
<dbReference type="OrthoDB" id="270392at2759"/>
<proteinExistence type="inferred from homology"/>
<dbReference type="Gene3D" id="1.10.150.390">
    <property type="match status" value="1"/>
</dbReference>
<dbReference type="InterPro" id="IPR038120">
    <property type="entry name" value="Rpb1_funnel_sf"/>
</dbReference>
<evidence type="ECO:0000256" key="7">
    <source>
        <dbReference type="ARBA" id="ARBA00022723"/>
    </source>
</evidence>
<dbReference type="InterPro" id="IPR006592">
    <property type="entry name" value="RNA_pol_N"/>
</dbReference>
<dbReference type="Gene3D" id="3.30.1490.180">
    <property type="entry name" value="RNA polymerase ii"/>
    <property type="match status" value="1"/>
</dbReference>
<dbReference type="Gene3D" id="1.10.132.30">
    <property type="match status" value="1"/>
</dbReference>
<accession>A0A137P5L0</accession>
<sequence>MVNDTQYLNKRPVVHQVPKKIKQIEFKVLSHGEISRLGEFQVTQRDLFELDRSLKVDGVLDSRLGTVDKGKNCATCNLPTADCIGHYAYIPLVLPVFHIGYFRHTLQILQSICKSCSRVLLPEQDRRPFLNRLRRPNLDNLQRMSFIKAIVANCKKVTKCPHCHSTNGVVKKVSGLKPIHEKYRSKTKEIVEEYSQFKETLKKAEELQSDIRPHLNKAQDDLNPLKVHKLFRAIPSEDCELLGLNPDTGRPEKLLWTCIPVPPVCIRPSVERDGASNEDDLTIKLTEIVHINALIRAGLEKGASANYLMDLWENLQLSVGMYINGEVPGVNLSNIGRPIKAFCQRLKGKQGRFRGNLSGKRVNFTGRTVISPDPNLRIDQVAVPDRVAKILTYPERVTEFNIKRLKKAIRNGTQQHPGANFVQFMDGTKKSLKFGNRDEIAKNLRKGDIVERHLKDDDIVLFNRQPSLHRLSIMSHFVKVRPHRTFRLNECVCNPYNADFDGDEMNLHAPQTEEARIEAMELMGVKNNLVTPRNGEPLIAAIQDFITAGYLLSHKDRLYDRAQFSYITSFMSDATLHIDIPPPTIWKPVKLWTGKQIFNVLMKPNKKSNILVNLESKCRSFEKKEGRLPDMCPNDGYLVIQNSEIMCGVLDKSTIGDGNKKSLFYVIMRDYGVIQAAQCMNRLAKLCARWLGNHGFSLGIDDVIPGPRLSAIKDEKIETAYNECDDLILQSQKGLLKNQPGCNEDQTLESCVSGVLNRVRDVMGQECLTELNKYNAPLIMSICGSKGSKINVCQMVACVGQQIISGARIGDGFEQRSLPHFEKKVKIPPAKGFVRNSFFTGLTPTEFFFHAASGREGLVDTAVKTAETGYMQRRLIKALEDLATQYDSSVRNSEGGIVQLIYGDDGLDPMLLEGDGFPVEFHRNFDHILKSVPKPAGEQYLLPDQITQITETELEKPSFKDLCTDEFIKSVRTFTNTFAVEKLRGLRQKYRIDDMEADPIDLPMREITVHNHFSISETQLIKFLNLCQAKYLKAKVEPGSAVGAVAAQSIGEPGTQMTLKTFHFAGVASMNVTLGVPRIKEIINATKNISTPIITSKLVNPESVPSARIVKGRIETTNLGDVASFIDEVYHPDSCYLLVELDLDCISKLQLEINVHSIQFAIESAPKLKLRGLVHVVNDNSLRVFPKLDEKTGSVDEIFQQIQILKRKLPDIIICGIPNTSRAVINDAGHSNVELLVEGRGLKKVMITDGIIGEETTSNHVMDVEVVLGIEAARQTVINEIQYTMSKHGMTIDPRHVMLLGDIMTYKGEVLGITRTGVSKMKDSVLMLASFEMTTDHLFDGAVYGKHDKVEGVSECIIMGTPIPVGTGMFSVLQHKQPATPPQRKSLFDSNEFHI</sequence>
<evidence type="ECO:0000313" key="16">
    <source>
        <dbReference type="Proteomes" id="UP000070444"/>
    </source>
</evidence>
<comment type="function">
    <text evidence="13">DNA-dependent RNA polymerase catalyzes the transcription of DNA into RNA using the four ribonucleoside triphosphates as substrates.</text>
</comment>
<dbReference type="PANTHER" id="PTHR48446:SF1">
    <property type="entry name" value="DNA-DIRECTED RNA POLYMERASE SUBUNIT BETA' N-TERMINAL SECTION"/>
    <property type="match status" value="1"/>
</dbReference>
<dbReference type="FunFam" id="3.30.1490.180:FF:000002">
    <property type="entry name" value="DNA-directed RNA polymerase subunit"/>
    <property type="match status" value="1"/>
</dbReference>
<evidence type="ECO:0000256" key="12">
    <source>
        <dbReference type="ARBA" id="ARBA00048552"/>
    </source>
</evidence>
<dbReference type="SUPFAM" id="SSF64484">
    <property type="entry name" value="beta and beta-prime subunits of DNA dependent RNA-polymerase"/>
    <property type="match status" value="1"/>
</dbReference>
<dbReference type="InterPro" id="IPR007083">
    <property type="entry name" value="RNA_pol_Rpb1_4"/>
</dbReference>
<evidence type="ECO:0000256" key="4">
    <source>
        <dbReference type="ARBA" id="ARBA00022478"/>
    </source>
</evidence>
<dbReference type="InterPro" id="IPR035698">
    <property type="entry name" value="RNAP_III_Rpc1_C"/>
</dbReference>
<dbReference type="FunFam" id="2.40.40.20:FF:000019">
    <property type="entry name" value="DNA-directed RNA polymerase II subunit RPB1"/>
    <property type="match status" value="1"/>
</dbReference>
<name>A0A137P5L0_CONC2</name>
<dbReference type="InterPro" id="IPR015700">
    <property type="entry name" value="RPC1"/>
</dbReference>
<dbReference type="GO" id="GO:0003677">
    <property type="term" value="F:DNA binding"/>
    <property type="evidence" value="ECO:0007669"/>
    <property type="project" value="InterPro"/>
</dbReference>
<keyword evidence="6 13" id="KW-0548">Nucleotidyltransferase</keyword>
<dbReference type="EMBL" id="KQ964506">
    <property type="protein sequence ID" value="KXN70298.1"/>
    <property type="molecule type" value="Genomic_DNA"/>
</dbReference>
<evidence type="ECO:0000256" key="10">
    <source>
        <dbReference type="ARBA" id="ARBA00023163"/>
    </source>
</evidence>
<dbReference type="InterPro" id="IPR042102">
    <property type="entry name" value="RNA_pol_Rpb1_3_sf"/>
</dbReference>
<dbReference type="Pfam" id="PF00623">
    <property type="entry name" value="RNA_pol_Rpb1_2"/>
    <property type="match status" value="1"/>
</dbReference>
<evidence type="ECO:0000256" key="11">
    <source>
        <dbReference type="ARBA" id="ARBA00023242"/>
    </source>
</evidence>
<dbReference type="Gene3D" id="4.10.860.120">
    <property type="entry name" value="RNA polymerase II, clamp domain"/>
    <property type="match status" value="1"/>
</dbReference>
<evidence type="ECO:0000259" key="14">
    <source>
        <dbReference type="SMART" id="SM00663"/>
    </source>
</evidence>
<dbReference type="GO" id="GO:0000428">
    <property type="term" value="C:DNA-directed RNA polymerase complex"/>
    <property type="evidence" value="ECO:0007669"/>
    <property type="project" value="UniProtKB-KW"/>
</dbReference>
<evidence type="ECO:0000256" key="8">
    <source>
        <dbReference type="ARBA" id="ARBA00022833"/>
    </source>
</evidence>
<dbReference type="GO" id="GO:0006351">
    <property type="term" value="P:DNA-templated transcription"/>
    <property type="evidence" value="ECO:0007669"/>
    <property type="project" value="InterPro"/>
</dbReference>
<dbReference type="GO" id="GO:0046872">
    <property type="term" value="F:metal ion binding"/>
    <property type="evidence" value="ECO:0007669"/>
    <property type="project" value="UniProtKB-KW"/>
</dbReference>
<comment type="subunit">
    <text evidence="3">Component of the RNA polymerase III (Pol III) complex consisting of 17 subunits.</text>
</comment>
<keyword evidence="8" id="KW-0862">Zinc</keyword>
<evidence type="ECO:0000256" key="6">
    <source>
        <dbReference type="ARBA" id="ARBA00022695"/>
    </source>
</evidence>
<dbReference type="InterPro" id="IPR007081">
    <property type="entry name" value="RNA_pol_Rpb1_5"/>
</dbReference>
<dbReference type="InterPro" id="IPR044893">
    <property type="entry name" value="RNA_pol_Rpb1_clamp_domain"/>
</dbReference>
<protein>
    <recommendedName>
        <fullName evidence="13">DNA-directed RNA polymerase subunit</fullName>
        <ecNumber evidence="13">2.7.7.6</ecNumber>
    </recommendedName>
</protein>
<dbReference type="Gene3D" id="2.40.40.20">
    <property type="match status" value="1"/>
</dbReference>
<reference evidence="15 16" key="1">
    <citation type="journal article" date="2015" name="Genome Biol. Evol.">
        <title>Phylogenomic analyses indicate that early fungi evolved digesting cell walls of algal ancestors of land plants.</title>
        <authorList>
            <person name="Chang Y."/>
            <person name="Wang S."/>
            <person name="Sekimoto S."/>
            <person name="Aerts A.L."/>
            <person name="Choi C."/>
            <person name="Clum A."/>
            <person name="LaButti K.M."/>
            <person name="Lindquist E.A."/>
            <person name="Yee Ngan C."/>
            <person name="Ohm R.A."/>
            <person name="Salamov A.A."/>
            <person name="Grigoriev I.V."/>
            <person name="Spatafora J.W."/>
            <person name="Berbee M.L."/>
        </authorList>
    </citation>
    <scope>NUCLEOTIDE SEQUENCE [LARGE SCALE GENOMIC DNA]</scope>
    <source>
        <strain evidence="15 16">NRRL 28638</strain>
    </source>
</reference>
<dbReference type="Pfam" id="PF04998">
    <property type="entry name" value="RNA_pol_Rpb1_5"/>
    <property type="match status" value="1"/>
</dbReference>
<evidence type="ECO:0000256" key="9">
    <source>
        <dbReference type="ARBA" id="ARBA00022842"/>
    </source>
</evidence>
<comment type="subcellular location">
    <subcellularLocation>
        <location evidence="1">Nucleus</location>
    </subcellularLocation>
</comment>
<organism evidence="15 16">
    <name type="scientific">Conidiobolus coronatus (strain ATCC 28846 / CBS 209.66 / NRRL 28638)</name>
    <name type="common">Delacroixia coronata</name>
    <dbReference type="NCBI Taxonomy" id="796925"/>
    <lineage>
        <taxon>Eukaryota</taxon>
        <taxon>Fungi</taxon>
        <taxon>Fungi incertae sedis</taxon>
        <taxon>Zoopagomycota</taxon>
        <taxon>Entomophthoromycotina</taxon>
        <taxon>Entomophthoromycetes</taxon>
        <taxon>Entomophthorales</taxon>
        <taxon>Ancylistaceae</taxon>
        <taxon>Conidiobolus</taxon>
    </lineage>
</organism>
<dbReference type="FunFam" id="1.10.274.100:FF:000005">
    <property type="entry name" value="DNA-directed RNA polymerase subunit"/>
    <property type="match status" value="1"/>
</dbReference>
<evidence type="ECO:0000313" key="15">
    <source>
        <dbReference type="EMBL" id="KXN70298.1"/>
    </source>
</evidence>
<dbReference type="Pfam" id="PF04983">
    <property type="entry name" value="RNA_pol_Rpb1_3"/>
    <property type="match status" value="1"/>
</dbReference>
<keyword evidence="11" id="KW-0539">Nucleus</keyword>
<dbReference type="InterPro" id="IPR000722">
    <property type="entry name" value="RNA_pol_asu"/>
</dbReference>
<dbReference type="EC" id="2.7.7.6" evidence="13"/>
<dbReference type="Pfam" id="PF05000">
    <property type="entry name" value="RNA_pol_Rpb1_4"/>
    <property type="match status" value="1"/>
</dbReference>
<dbReference type="FunFam" id="1.10.150.390:FF:000004">
    <property type="entry name" value="DNA-directed RNA polymerase subunit"/>
    <property type="match status" value="1"/>
</dbReference>
<keyword evidence="7" id="KW-0479">Metal-binding</keyword>
<dbReference type="InterPro" id="IPR007080">
    <property type="entry name" value="RNA_pol_Rpb1_1"/>
</dbReference>
<gene>
    <name evidence="15" type="ORF">CONCODRAFT_7136</name>
</gene>
<dbReference type="GO" id="GO:0003899">
    <property type="term" value="F:DNA-directed RNA polymerase activity"/>
    <property type="evidence" value="ECO:0007669"/>
    <property type="project" value="UniProtKB-EC"/>
</dbReference>
<dbReference type="OMA" id="AVCPPYN"/>
<dbReference type="InterPro" id="IPR035697">
    <property type="entry name" value="RNAP_III_RPC1_N"/>
</dbReference>
<dbReference type="InterPro" id="IPR007066">
    <property type="entry name" value="RNA_pol_Rpb1_3"/>
</dbReference>
<dbReference type="SMART" id="SM00663">
    <property type="entry name" value="RPOLA_N"/>
    <property type="match status" value="1"/>
</dbReference>
<evidence type="ECO:0000256" key="5">
    <source>
        <dbReference type="ARBA" id="ARBA00022679"/>
    </source>
</evidence>
<dbReference type="STRING" id="796925.A0A137P5L0"/>
<comment type="similarity">
    <text evidence="2 13">Belongs to the RNA polymerase beta' chain family.</text>
</comment>
<keyword evidence="5 13" id="KW-0808">Transferase</keyword>
<dbReference type="Gene3D" id="6.10.250.2940">
    <property type="match status" value="1"/>
</dbReference>
<dbReference type="CDD" id="cd02736">
    <property type="entry name" value="RNAP_III_Rpc1_C"/>
    <property type="match status" value="1"/>
</dbReference>
<evidence type="ECO:0000256" key="2">
    <source>
        <dbReference type="ARBA" id="ARBA00006460"/>
    </source>
</evidence>
<keyword evidence="10 13" id="KW-0804">Transcription</keyword>
<feature type="domain" description="RNA polymerase N-terminal" evidence="14">
    <location>
        <begin position="252"/>
        <end position="553"/>
    </location>
</feature>
<dbReference type="NCBIfam" id="NF006336">
    <property type="entry name" value="PRK08566.1"/>
    <property type="match status" value="1"/>
</dbReference>
<evidence type="ECO:0000256" key="1">
    <source>
        <dbReference type="ARBA" id="ARBA00004123"/>
    </source>
</evidence>
<dbReference type="FunFam" id="4.10.860.120:FF:000004">
    <property type="entry name" value="DNA-directed RNA polymerase subunit"/>
    <property type="match status" value="1"/>
</dbReference>
<dbReference type="CDD" id="cd02583">
    <property type="entry name" value="RNAP_III_RPC1_N"/>
    <property type="match status" value="1"/>
</dbReference>
<dbReference type="Pfam" id="PF04997">
    <property type="entry name" value="RNA_pol_Rpb1_1"/>
    <property type="match status" value="1"/>
</dbReference>
<evidence type="ECO:0000256" key="13">
    <source>
        <dbReference type="RuleBase" id="RU004279"/>
    </source>
</evidence>
<keyword evidence="4 13" id="KW-0240">DNA-directed RNA polymerase</keyword>
<dbReference type="Gene3D" id="1.10.274.100">
    <property type="entry name" value="RNA polymerase Rpb1, domain 3"/>
    <property type="match status" value="1"/>
</dbReference>
<comment type="catalytic activity">
    <reaction evidence="12 13">
        <text>RNA(n) + a ribonucleoside 5'-triphosphate = RNA(n+1) + diphosphate</text>
        <dbReference type="Rhea" id="RHEA:21248"/>
        <dbReference type="Rhea" id="RHEA-COMP:14527"/>
        <dbReference type="Rhea" id="RHEA-COMP:17342"/>
        <dbReference type="ChEBI" id="CHEBI:33019"/>
        <dbReference type="ChEBI" id="CHEBI:61557"/>
        <dbReference type="ChEBI" id="CHEBI:140395"/>
        <dbReference type="EC" id="2.7.7.6"/>
    </reaction>
</comment>
<dbReference type="GO" id="GO:0005634">
    <property type="term" value="C:nucleus"/>
    <property type="evidence" value="ECO:0007669"/>
    <property type="project" value="UniProtKB-SubCell"/>
</dbReference>
<keyword evidence="9" id="KW-0460">Magnesium</keyword>
<dbReference type="Gene3D" id="6.20.50.80">
    <property type="match status" value="1"/>
</dbReference>
<dbReference type="Proteomes" id="UP000070444">
    <property type="component" value="Unassembled WGS sequence"/>
</dbReference>
<dbReference type="PANTHER" id="PTHR48446">
    <property type="entry name" value="DNA-DIRECTED RNA POLYMERASE SUBUNIT BETA' N-TERMINAL SECTION"/>
    <property type="match status" value="1"/>
</dbReference>
<keyword evidence="16" id="KW-1185">Reference proteome</keyword>